<dbReference type="InterPro" id="IPR013087">
    <property type="entry name" value="Znf_C2H2_type"/>
</dbReference>
<evidence type="ECO:0000313" key="3">
    <source>
        <dbReference type="Proteomes" id="UP000038045"/>
    </source>
</evidence>
<evidence type="ECO:0000313" key="4">
    <source>
        <dbReference type="WBParaSite" id="PTRK_0001610600.1"/>
    </source>
</evidence>
<dbReference type="AlphaFoldDB" id="A0A0N5A398"/>
<dbReference type="WBParaSite" id="PTRK_0001610600.1">
    <property type="protein sequence ID" value="PTRK_0001610600.1"/>
    <property type="gene ID" value="PTRK_0001610600"/>
</dbReference>
<accession>A0A0N5A398</accession>
<keyword evidence="1" id="KW-0863">Zinc-finger</keyword>
<feature type="domain" description="C2H2-type" evidence="2">
    <location>
        <begin position="50"/>
        <end position="79"/>
    </location>
</feature>
<keyword evidence="3" id="KW-1185">Reference proteome</keyword>
<evidence type="ECO:0000259" key="2">
    <source>
        <dbReference type="PROSITE" id="PS50157"/>
    </source>
</evidence>
<reference evidence="4" key="1">
    <citation type="submission" date="2017-02" db="UniProtKB">
        <authorList>
            <consortium name="WormBaseParasite"/>
        </authorList>
    </citation>
    <scope>IDENTIFICATION</scope>
</reference>
<proteinExistence type="predicted"/>
<dbReference type="Proteomes" id="UP000038045">
    <property type="component" value="Unplaced"/>
</dbReference>
<sequence length="159" mass="18947">MYKRPAPRCPPSEHEYTLKIEDKTYYGLKEDLEEIRKTYGVNAPILQFKYKCKEKKCGLYFMFHADFMYHLEIHHNKENISVLCTKIDWPKRTFTKEELLNDGLCTLGELRSFTKKDFEKHGVDLDSEKKRIIVCEKDDAVVRPLKAKNSRKKEKRLIN</sequence>
<protein>
    <submittedName>
        <fullName evidence="4">C2H2-type domain-containing protein</fullName>
    </submittedName>
</protein>
<name>A0A0N5A398_PARTI</name>
<organism evidence="3 4">
    <name type="scientific">Parastrongyloides trichosuri</name>
    <name type="common">Possum-specific nematode worm</name>
    <dbReference type="NCBI Taxonomy" id="131310"/>
    <lineage>
        <taxon>Eukaryota</taxon>
        <taxon>Metazoa</taxon>
        <taxon>Ecdysozoa</taxon>
        <taxon>Nematoda</taxon>
        <taxon>Chromadorea</taxon>
        <taxon>Rhabditida</taxon>
        <taxon>Tylenchina</taxon>
        <taxon>Panagrolaimomorpha</taxon>
        <taxon>Strongyloidoidea</taxon>
        <taxon>Strongyloididae</taxon>
        <taxon>Parastrongyloides</taxon>
    </lineage>
</organism>
<evidence type="ECO:0000256" key="1">
    <source>
        <dbReference type="PROSITE-ProRule" id="PRU00042"/>
    </source>
</evidence>
<keyword evidence="1" id="KW-0479">Metal-binding</keyword>
<dbReference type="GO" id="GO:0008270">
    <property type="term" value="F:zinc ion binding"/>
    <property type="evidence" value="ECO:0007669"/>
    <property type="project" value="UniProtKB-KW"/>
</dbReference>
<keyword evidence="1" id="KW-0862">Zinc</keyword>
<dbReference type="PROSITE" id="PS50157">
    <property type="entry name" value="ZINC_FINGER_C2H2_2"/>
    <property type="match status" value="1"/>
</dbReference>
<dbReference type="STRING" id="131310.A0A0N5A398"/>
<dbReference type="PROSITE" id="PS00028">
    <property type="entry name" value="ZINC_FINGER_C2H2_1"/>
    <property type="match status" value="1"/>
</dbReference>